<feature type="non-terminal residue" evidence="1">
    <location>
        <position position="81"/>
    </location>
</feature>
<sequence>SVTVHREGMAKNILDKDSSETDTALKRFPMRPKISKALCAKQQCSAVGQFQRDGPSPGKRQFEVEQQLWSQQETQLIQVIQ</sequence>
<protein>
    <submittedName>
        <fullName evidence="1">Uncharacterized protein</fullName>
    </submittedName>
</protein>
<accession>A0AAW0Q3J0</accession>
<dbReference type="EMBL" id="JBBPFD010000001">
    <property type="protein sequence ID" value="KAK7945833.1"/>
    <property type="molecule type" value="Genomic_DNA"/>
</dbReference>
<comment type="caution">
    <text evidence="1">The sequence shown here is derived from an EMBL/GenBank/DDBJ whole genome shotgun (WGS) entry which is preliminary data.</text>
</comment>
<gene>
    <name evidence="1" type="ORF">WMY93_001561</name>
</gene>
<feature type="non-terminal residue" evidence="1">
    <location>
        <position position="1"/>
    </location>
</feature>
<organism evidence="1 2">
    <name type="scientific">Mugilogobius chulae</name>
    <name type="common">yellowstripe goby</name>
    <dbReference type="NCBI Taxonomy" id="88201"/>
    <lineage>
        <taxon>Eukaryota</taxon>
        <taxon>Metazoa</taxon>
        <taxon>Chordata</taxon>
        <taxon>Craniata</taxon>
        <taxon>Vertebrata</taxon>
        <taxon>Euteleostomi</taxon>
        <taxon>Actinopterygii</taxon>
        <taxon>Neopterygii</taxon>
        <taxon>Teleostei</taxon>
        <taxon>Neoteleostei</taxon>
        <taxon>Acanthomorphata</taxon>
        <taxon>Gobiaria</taxon>
        <taxon>Gobiiformes</taxon>
        <taxon>Gobioidei</taxon>
        <taxon>Gobiidae</taxon>
        <taxon>Gobionellinae</taxon>
        <taxon>Mugilogobius</taxon>
    </lineage>
</organism>
<evidence type="ECO:0000313" key="2">
    <source>
        <dbReference type="Proteomes" id="UP001460270"/>
    </source>
</evidence>
<evidence type="ECO:0000313" key="1">
    <source>
        <dbReference type="EMBL" id="KAK7945833.1"/>
    </source>
</evidence>
<dbReference type="AlphaFoldDB" id="A0AAW0Q3J0"/>
<keyword evidence="2" id="KW-1185">Reference proteome</keyword>
<dbReference type="Proteomes" id="UP001460270">
    <property type="component" value="Unassembled WGS sequence"/>
</dbReference>
<proteinExistence type="predicted"/>
<reference evidence="2" key="1">
    <citation type="submission" date="2024-04" db="EMBL/GenBank/DDBJ databases">
        <title>Salinicola lusitanus LLJ914,a marine bacterium isolated from the Okinawa Trough.</title>
        <authorList>
            <person name="Li J."/>
        </authorList>
    </citation>
    <scope>NUCLEOTIDE SEQUENCE [LARGE SCALE GENOMIC DNA]</scope>
</reference>
<name>A0AAW0Q3J0_9GOBI</name>